<protein>
    <submittedName>
        <fullName evidence="4">Cysteine-rich receptor-like protein kinase 8</fullName>
    </submittedName>
</protein>
<comment type="caution">
    <text evidence="4">The sequence shown here is derived from an EMBL/GenBank/DDBJ whole genome shotgun (WGS) entry which is preliminary data.</text>
</comment>
<feature type="domain" description="CCHC-type" evidence="3">
    <location>
        <begin position="277"/>
        <end position="290"/>
    </location>
</feature>
<keyword evidence="5" id="KW-1185">Reference proteome</keyword>
<feature type="region of interest" description="Disordered" evidence="2">
    <location>
        <begin position="236"/>
        <end position="269"/>
    </location>
</feature>
<reference evidence="4" key="1">
    <citation type="journal article" date="2022" name="Int. J. Mol. Sci.">
        <title>Draft Genome of Tanacetum Coccineum: Genomic Comparison of Closely Related Tanacetum-Family Plants.</title>
        <authorList>
            <person name="Yamashiro T."/>
            <person name="Shiraishi A."/>
            <person name="Nakayama K."/>
            <person name="Satake H."/>
        </authorList>
    </citation>
    <scope>NUCLEOTIDE SEQUENCE</scope>
</reference>
<proteinExistence type="predicted"/>
<dbReference type="InterPro" id="IPR036875">
    <property type="entry name" value="Znf_CCHC_sf"/>
</dbReference>
<dbReference type="EMBL" id="BQNB010019570">
    <property type="protein sequence ID" value="GJT86700.1"/>
    <property type="molecule type" value="Genomic_DNA"/>
</dbReference>
<feature type="region of interest" description="Disordered" evidence="2">
    <location>
        <begin position="1"/>
        <end position="27"/>
    </location>
</feature>
<name>A0ABQ5HHK7_9ASTR</name>
<accession>A0ABQ5HHK7</accession>
<feature type="compositionally biased region" description="Polar residues" evidence="2">
    <location>
        <begin position="249"/>
        <end position="264"/>
    </location>
</feature>
<evidence type="ECO:0000259" key="3">
    <source>
        <dbReference type="PROSITE" id="PS50158"/>
    </source>
</evidence>
<sequence length="306" mass="35290">MVNITQNQNINTNTSTINDDDPNSPNHPLFLHQNDHPGLILISNKLTASDNYGSWKRSMMIALNGKNKLKLVTGEYEEHAISNSLNFVNTTCNLWKELQEHYSQLDGHRVYQLTNDLVQLKQNNLAIEIYYHKLKGLWDEYDSLEAPYMCVYTCVCENGRINGERDQRKRLIQLLMGLDECYANIRGQILLMSPMPTVAKAYSMIRQEEKQREGFLFKYTSTVLFAQSNYTRNSYNNNTRFENSRFGRNYSQGESSSRNNNQGESSRRSNFKKGVICGNCGKEGHTKKECYKIVGYPVGYPLHGKY</sequence>
<dbReference type="PROSITE" id="PS50158">
    <property type="entry name" value="ZF_CCHC"/>
    <property type="match status" value="1"/>
</dbReference>
<dbReference type="InterPro" id="IPR029472">
    <property type="entry name" value="Copia-like_N"/>
</dbReference>
<reference evidence="4" key="2">
    <citation type="submission" date="2022-01" db="EMBL/GenBank/DDBJ databases">
        <authorList>
            <person name="Yamashiro T."/>
            <person name="Shiraishi A."/>
            <person name="Satake H."/>
            <person name="Nakayama K."/>
        </authorList>
    </citation>
    <scope>NUCLEOTIDE SEQUENCE</scope>
</reference>
<keyword evidence="1" id="KW-0862">Zinc</keyword>
<evidence type="ECO:0000256" key="1">
    <source>
        <dbReference type="PROSITE-ProRule" id="PRU00047"/>
    </source>
</evidence>
<dbReference type="SUPFAM" id="SSF57756">
    <property type="entry name" value="Retrovirus zinc finger-like domains"/>
    <property type="match status" value="1"/>
</dbReference>
<dbReference type="Proteomes" id="UP001151760">
    <property type="component" value="Unassembled WGS sequence"/>
</dbReference>
<gene>
    <name evidence="4" type="ORF">Tco_1068417</name>
</gene>
<keyword evidence="1" id="KW-0863">Zinc-finger</keyword>
<feature type="compositionally biased region" description="Low complexity" evidence="2">
    <location>
        <begin position="1"/>
        <end position="17"/>
    </location>
</feature>
<dbReference type="Gene3D" id="4.10.60.10">
    <property type="entry name" value="Zinc finger, CCHC-type"/>
    <property type="match status" value="1"/>
</dbReference>
<dbReference type="PANTHER" id="PTHR34222">
    <property type="entry name" value="GAG_PRE-INTEGRS DOMAIN-CONTAINING PROTEIN"/>
    <property type="match status" value="1"/>
</dbReference>
<keyword evidence="1" id="KW-0479">Metal-binding</keyword>
<dbReference type="Pfam" id="PF14244">
    <property type="entry name" value="Retrotran_gag_3"/>
    <property type="match status" value="1"/>
</dbReference>
<organism evidence="4 5">
    <name type="scientific">Tanacetum coccineum</name>
    <dbReference type="NCBI Taxonomy" id="301880"/>
    <lineage>
        <taxon>Eukaryota</taxon>
        <taxon>Viridiplantae</taxon>
        <taxon>Streptophyta</taxon>
        <taxon>Embryophyta</taxon>
        <taxon>Tracheophyta</taxon>
        <taxon>Spermatophyta</taxon>
        <taxon>Magnoliopsida</taxon>
        <taxon>eudicotyledons</taxon>
        <taxon>Gunneridae</taxon>
        <taxon>Pentapetalae</taxon>
        <taxon>asterids</taxon>
        <taxon>campanulids</taxon>
        <taxon>Asterales</taxon>
        <taxon>Asteraceae</taxon>
        <taxon>Asteroideae</taxon>
        <taxon>Anthemideae</taxon>
        <taxon>Anthemidinae</taxon>
        <taxon>Tanacetum</taxon>
    </lineage>
</organism>
<evidence type="ECO:0000256" key="2">
    <source>
        <dbReference type="SAM" id="MobiDB-lite"/>
    </source>
</evidence>
<evidence type="ECO:0000313" key="4">
    <source>
        <dbReference type="EMBL" id="GJT86700.1"/>
    </source>
</evidence>
<dbReference type="PANTHER" id="PTHR34222:SF97">
    <property type="entry name" value="CATALYTIC REGION, PUTATIVE-RELATED"/>
    <property type="match status" value="1"/>
</dbReference>
<dbReference type="InterPro" id="IPR001878">
    <property type="entry name" value="Znf_CCHC"/>
</dbReference>
<evidence type="ECO:0000313" key="5">
    <source>
        <dbReference type="Proteomes" id="UP001151760"/>
    </source>
</evidence>